<evidence type="ECO:0000313" key="2">
    <source>
        <dbReference type="Proteomes" id="UP000637423"/>
    </source>
</evidence>
<reference evidence="1" key="1">
    <citation type="journal article" date="2014" name="Int. J. Syst. Evol. Microbiol.">
        <title>Complete genome sequence of Corynebacterium casei LMG S-19264T (=DSM 44701T), isolated from a smear-ripened cheese.</title>
        <authorList>
            <consortium name="US DOE Joint Genome Institute (JGI-PGF)"/>
            <person name="Walter F."/>
            <person name="Albersmeier A."/>
            <person name="Kalinowski J."/>
            <person name="Ruckert C."/>
        </authorList>
    </citation>
    <scope>NUCLEOTIDE SEQUENCE</scope>
    <source>
        <strain evidence="1">CGMCC 1.10998</strain>
    </source>
</reference>
<dbReference type="Proteomes" id="UP000637423">
    <property type="component" value="Unassembled WGS sequence"/>
</dbReference>
<dbReference type="Pfam" id="PF07793">
    <property type="entry name" value="DUF1631"/>
    <property type="match status" value="1"/>
</dbReference>
<dbReference type="EMBL" id="BMED01000002">
    <property type="protein sequence ID" value="GGC79737.1"/>
    <property type="molecule type" value="Genomic_DNA"/>
</dbReference>
<proteinExistence type="predicted"/>
<dbReference type="RefSeq" id="WP_188566696.1">
    <property type="nucleotide sequence ID" value="NZ_BMED01000002.1"/>
</dbReference>
<evidence type="ECO:0000313" key="1">
    <source>
        <dbReference type="EMBL" id="GGC79737.1"/>
    </source>
</evidence>
<name>A0A916UNV1_9BURK</name>
<protein>
    <recommendedName>
        <fullName evidence="3">Thymidine phosphorylase</fullName>
    </recommendedName>
</protein>
<reference evidence="1" key="2">
    <citation type="submission" date="2020-09" db="EMBL/GenBank/DDBJ databases">
        <authorList>
            <person name="Sun Q."/>
            <person name="Zhou Y."/>
        </authorList>
    </citation>
    <scope>NUCLEOTIDE SEQUENCE</scope>
    <source>
        <strain evidence="1">CGMCC 1.10998</strain>
    </source>
</reference>
<dbReference type="InterPro" id="IPR012434">
    <property type="entry name" value="DUF1631"/>
</dbReference>
<gene>
    <name evidence="1" type="ORF">GCM10011396_28780</name>
</gene>
<comment type="caution">
    <text evidence="1">The sequence shown here is derived from an EMBL/GenBank/DDBJ whole genome shotgun (WGS) entry which is preliminary data.</text>
</comment>
<keyword evidence="2" id="KW-1185">Reference proteome</keyword>
<dbReference type="AlphaFoldDB" id="A0A916UNV1"/>
<evidence type="ECO:0008006" key="3">
    <source>
        <dbReference type="Google" id="ProtNLM"/>
    </source>
</evidence>
<sequence>MPSLPDNQFAQKSPASSTPGEILRALAAQAAHLSVAQIDAFAARLANALFAASEQHADPKQANLSFNAAQLLKNNAYAFYYLASSGIEAAFRKEVQVLQQGVKADGVPQDVALTLVSYEEMDKKLAMGRASRSLELASAEQLAALNMRLAALMDYDSVGIQQNPFRPEVVLKVIIAAWTEFNPDQESHHLVLPLLRADILFDLAPILQALNQTLVERGILPELHESYRVKKMDSAAQAKKDEPVKAELDQKLKNYFSAAQAQTQAAPAANFAVPPINAGSANLLDSLQNDLARAMQQGGFAPAGEAAAFAPSAAAETQLFNYLADLQKGMAIRQLVAGAQGVMRLSQLKEQMPELATSGVERNTLDLLSKIFDTVFRNQTIPNEIKELIGVLQIPVLKAALIDKDFFFKEAHPARRLIDLLAKHSVAWDQKKGQEDPLYQTLQRNVNRVQQEFDHKLELFDEVASDIENFVEKEEAAAAAVLQEPIVRALRKEKVKQANLAANSEVAMRVGTGEVVAFVETFLEDRWVKVLTLAYTVKEEKPQAVQDAIRTMDDLIWSVKPKITVQQRQELINRLPSILVTLNKWLNVIKWDDADRLQFFAELAECHASIVRAPLDISPERQLEIAVEVAQKAAERRLEKRAQAEEQQGPEPEVDEFTEIVANLERGIWLQFTKKTGESGKVKLAWVSPMRSLYIFTGTQKEKSFSVSAEELEQTFRENRAQVLVLDKLVDRALMEALDEPAAEQETVAIPEIAEN</sequence>
<accession>A0A916UNV1</accession>
<organism evidence="1 2">
    <name type="scientific">Undibacterium terreum</name>
    <dbReference type="NCBI Taxonomy" id="1224302"/>
    <lineage>
        <taxon>Bacteria</taxon>
        <taxon>Pseudomonadati</taxon>
        <taxon>Pseudomonadota</taxon>
        <taxon>Betaproteobacteria</taxon>
        <taxon>Burkholderiales</taxon>
        <taxon>Oxalobacteraceae</taxon>
        <taxon>Undibacterium</taxon>
    </lineage>
</organism>